<organism evidence="3 4">
    <name type="scientific">Nocardiopsis flavescens</name>
    <dbReference type="NCBI Taxonomy" id="758803"/>
    <lineage>
        <taxon>Bacteria</taxon>
        <taxon>Bacillati</taxon>
        <taxon>Actinomycetota</taxon>
        <taxon>Actinomycetes</taxon>
        <taxon>Streptosporangiales</taxon>
        <taxon>Nocardiopsidaceae</taxon>
        <taxon>Nocardiopsis</taxon>
    </lineage>
</organism>
<dbReference type="AlphaFoldDB" id="A0A1M6M723"/>
<dbReference type="InterPro" id="IPR014085">
    <property type="entry name" value="Allophanate_hydrolase"/>
</dbReference>
<keyword evidence="3" id="KW-0378">Hydrolase</keyword>
<dbReference type="Gene3D" id="3.90.1300.10">
    <property type="entry name" value="Amidase signature (AS) domain"/>
    <property type="match status" value="1"/>
</dbReference>
<dbReference type="GO" id="GO:0016787">
    <property type="term" value="F:hydrolase activity"/>
    <property type="evidence" value="ECO:0007669"/>
    <property type="project" value="UniProtKB-KW"/>
</dbReference>
<evidence type="ECO:0000259" key="1">
    <source>
        <dbReference type="Pfam" id="PF01425"/>
    </source>
</evidence>
<reference evidence="3 4" key="1">
    <citation type="submission" date="2016-11" db="EMBL/GenBank/DDBJ databases">
        <authorList>
            <person name="Jaros S."/>
            <person name="Januszkiewicz K."/>
            <person name="Wedrychowicz H."/>
        </authorList>
    </citation>
    <scope>NUCLEOTIDE SEQUENCE [LARGE SCALE GENOMIC DNA]</scope>
    <source>
        <strain evidence="3 4">CGMCC 4.5723</strain>
    </source>
</reference>
<dbReference type="PANTHER" id="PTHR11895:SF169">
    <property type="entry name" value="GLUTAMYL-TRNA(GLN) AMIDOTRANSFERASE"/>
    <property type="match status" value="1"/>
</dbReference>
<proteinExistence type="predicted"/>
<evidence type="ECO:0000313" key="3">
    <source>
        <dbReference type="EMBL" id="SHJ79245.1"/>
    </source>
</evidence>
<dbReference type="Gene3D" id="1.20.58.1700">
    <property type="match status" value="1"/>
</dbReference>
<feature type="domain" description="Amidase" evidence="1">
    <location>
        <begin position="8"/>
        <end position="416"/>
    </location>
</feature>
<dbReference type="NCBIfam" id="TIGR02713">
    <property type="entry name" value="allophanate_hyd"/>
    <property type="match status" value="1"/>
</dbReference>
<protein>
    <submittedName>
        <fullName evidence="3">Allophanate hydrolase</fullName>
    </submittedName>
</protein>
<dbReference type="InterPro" id="IPR023631">
    <property type="entry name" value="Amidase_dom"/>
</dbReference>
<dbReference type="Proteomes" id="UP000184452">
    <property type="component" value="Unassembled WGS sequence"/>
</dbReference>
<accession>A0A1M6M723</accession>
<dbReference type="STRING" id="758803.SAMN05421803_109222"/>
<dbReference type="Gene3D" id="3.10.490.10">
    <property type="entry name" value="Gamma-glutamyl cyclotransferase-like"/>
    <property type="match status" value="1"/>
</dbReference>
<dbReference type="Pfam" id="PF01425">
    <property type="entry name" value="Amidase"/>
    <property type="match status" value="1"/>
</dbReference>
<dbReference type="PANTHER" id="PTHR11895">
    <property type="entry name" value="TRANSAMIDASE"/>
    <property type="match status" value="1"/>
</dbReference>
<gene>
    <name evidence="3" type="ORF">SAMN05421803_109222</name>
</gene>
<evidence type="ECO:0000259" key="2">
    <source>
        <dbReference type="Pfam" id="PF21986"/>
    </source>
</evidence>
<dbReference type="SUPFAM" id="SSF75304">
    <property type="entry name" value="Amidase signature (AS) enzymes"/>
    <property type="match status" value="1"/>
</dbReference>
<keyword evidence="4" id="KW-1185">Reference proteome</keyword>
<dbReference type="NCBIfam" id="NF006043">
    <property type="entry name" value="PRK08186.1"/>
    <property type="match status" value="1"/>
</dbReference>
<dbReference type="Pfam" id="PF21986">
    <property type="entry name" value="AH_C"/>
    <property type="match status" value="1"/>
</dbReference>
<name>A0A1M6M723_9ACTN</name>
<dbReference type="InterPro" id="IPR036928">
    <property type="entry name" value="AS_sf"/>
</dbReference>
<dbReference type="RefSeq" id="WP_073380267.1">
    <property type="nucleotide sequence ID" value="NZ_FQZK01000009.1"/>
</dbReference>
<evidence type="ECO:0000313" key="4">
    <source>
        <dbReference type="Proteomes" id="UP000184452"/>
    </source>
</evidence>
<dbReference type="InterPro" id="IPR000120">
    <property type="entry name" value="Amidase"/>
</dbReference>
<dbReference type="OrthoDB" id="182039at2"/>
<feature type="domain" description="Allophanate hydrolase C-terminal" evidence="2">
    <location>
        <begin position="439"/>
        <end position="561"/>
    </location>
</feature>
<dbReference type="EMBL" id="FQZK01000009">
    <property type="protein sequence ID" value="SHJ79245.1"/>
    <property type="molecule type" value="Genomic_DNA"/>
</dbReference>
<dbReference type="InterPro" id="IPR053844">
    <property type="entry name" value="AH_C"/>
</dbReference>
<sequence>MPHPTDRVRAAYRRVAEADRPEVWITLRPESEVGAEAALLEERLAAGEDLPLAGLLLAVKDNIDAAGLPTTAAHPAYARTPAASAPAVRRLVAAGALVLGKTNLDQFATGLVGTRSPYGAVRGAADPERISGGSSSGSAVAVALGIADIALGTDTAGSGRVPAALNGIVGIKPTPGLVPASGVVPAARPYDCVTVFARDLGTARAAVAAMSGPDAADPYSRPLPADVRLGPRGAGRVAVPAPAGLEPLPEAEREAFAAAVAALERTGAQTAEVDVSPLLEAARLLYDGALVAERYAAVGDFLAAHPRGADPTVSAVILAARDVPAHRLAADQHRLAAYRAAAGRLLDGFDALLLPTTVGHPSLAEVAADPVGANARLGTYTNFVNLLDLAAVAVPAGEVRGLPFGVSLITRAFEDQVALDLAGALTGSDPGELHPGAGVELAVFGAHLRGQPLHHQLTGPGARFVEEARTAPEYRMAALPTTPPKPGLRRVASGGAALACEVWKLSPAALGAFLAALPAPMSLGAVTLADGRTVVGFGCEEAAAEGARDITGYGGWRAYLEAVRA</sequence>